<reference evidence="4 5" key="1">
    <citation type="submission" date="2006-03" db="EMBL/GenBank/DDBJ databases">
        <authorList>
            <person name="Giovannoni S.J."/>
            <person name="Cho J.-C."/>
            <person name="Ferriera S."/>
            <person name="Johnson J."/>
            <person name="Kravitz S."/>
            <person name="Halpern A."/>
            <person name="Remington K."/>
            <person name="Beeson K."/>
            <person name="Tran B."/>
            <person name="Rogers Y.-H."/>
            <person name="Friedman R."/>
            <person name="Venter J.C."/>
        </authorList>
    </citation>
    <scope>NUCLEOTIDE SEQUENCE [LARGE SCALE GENOMIC DNA]</scope>
    <source>
        <strain evidence="4 5">HTCC2207</strain>
    </source>
</reference>
<dbReference type="EMBL" id="AAPI01000003">
    <property type="protein sequence ID" value="EAS47131.1"/>
    <property type="molecule type" value="Genomic_DNA"/>
</dbReference>
<dbReference type="Gene3D" id="3.90.550.10">
    <property type="entry name" value="Spore Coat Polysaccharide Biosynthesis Protein SpsA, Chain A"/>
    <property type="match status" value="1"/>
</dbReference>
<dbReference type="Pfam" id="PF01128">
    <property type="entry name" value="IspD"/>
    <property type="match status" value="1"/>
</dbReference>
<dbReference type="EC" id="2.7.7.60" evidence="3"/>
<protein>
    <recommendedName>
        <fullName evidence="3">2-C-methyl-D-erythritol 4-phosphate cytidylyltransferase</fullName>
        <ecNumber evidence="3">2.7.7.60</ecNumber>
    </recommendedName>
    <alternativeName>
        <fullName evidence="3">4-diphosphocytidyl-2C-methyl-D-erythritol synthase</fullName>
    </alternativeName>
    <alternativeName>
        <fullName evidence="3">MEP cytidylyltransferase</fullName>
        <shortName evidence="3">MCT</shortName>
    </alternativeName>
</protein>
<dbReference type="PANTHER" id="PTHR32125:SF4">
    <property type="entry name" value="2-C-METHYL-D-ERYTHRITOL 4-PHOSPHATE CYTIDYLYLTRANSFERASE, CHLOROPLASTIC"/>
    <property type="match status" value="1"/>
</dbReference>
<feature type="site" description="Transition state stabilizer" evidence="3">
    <location>
        <position position="25"/>
    </location>
</feature>
<dbReference type="GO" id="GO:0050518">
    <property type="term" value="F:2-C-methyl-D-erythritol 4-phosphate cytidylyltransferase activity"/>
    <property type="evidence" value="ECO:0007669"/>
    <property type="project" value="UniProtKB-UniRule"/>
</dbReference>
<accession>Q1YSS5</accession>
<evidence type="ECO:0000313" key="4">
    <source>
        <dbReference type="EMBL" id="EAS47131.1"/>
    </source>
</evidence>
<dbReference type="NCBIfam" id="TIGR00453">
    <property type="entry name" value="ispD"/>
    <property type="match status" value="1"/>
</dbReference>
<dbReference type="GO" id="GO:0019288">
    <property type="term" value="P:isopentenyl diphosphate biosynthetic process, methylerythritol 4-phosphate pathway"/>
    <property type="evidence" value="ECO:0007669"/>
    <property type="project" value="UniProtKB-UniRule"/>
</dbReference>
<dbReference type="HOGENOM" id="CLU_061281_3_1_6"/>
<dbReference type="SUPFAM" id="SSF53448">
    <property type="entry name" value="Nucleotide-diphospho-sugar transferases"/>
    <property type="match status" value="1"/>
</dbReference>
<feature type="site" description="Positions MEP for the nucleophilic attack" evidence="3">
    <location>
        <position position="214"/>
    </location>
</feature>
<evidence type="ECO:0000313" key="5">
    <source>
        <dbReference type="Proteomes" id="UP000005555"/>
    </source>
</evidence>
<dbReference type="AlphaFoldDB" id="Q1YSS5"/>
<name>Q1YSS5_9GAMM</name>
<dbReference type="FunFam" id="3.90.550.10:FF:000003">
    <property type="entry name" value="2-C-methyl-D-erythritol 4-phosphate cytidylyltransferase"/>
    <property type="match status" value="1"/>
</dbReference>
<feature type="site" description="Positions MEP for the nucleophilic attack" evidence="3">
    <location>
        <position position="158"/>
    </location>
</feature>
<dbReference type="Proteomes" id="UP000005555">
    <property type="component" value="Unassembled WGS sequence"/>
</dbReference>
<dbReference type="InterPro" id="IPR001228">
    <property type="entry name" value="IspD"/>
</dbReference>
<evidence type="ECO:0000256" key="1">
    <source>
        <dbReference type="ARBA" id="ARBA00022679"/>
    </source>
</evidence>
<dbReference type="STRING" id="314287.GB2207_10958"/>
<dbReference type="InterPro" id="IPR034683">
    <property type="entry name" value="IspD/TarI"/>
</dbReference>
<comment type="similarity">
    <text evidence="3">Belongs to the IspD/TarI cytidylyltransferase family. IspD subfamily.</text>
</comment>
<feature type="site" description="Transition state stabilizer" evidence="3">
    <location>
        <position position="18"/>
    </location>
</feature>
<comment type="caution">
    <text evidence="4">The sequence shown here is derived from an EMBL/GenBank/DDBJ whole genome shotgun (WGS) entry which is preliminary data.</text>
</comment>
<dbReference type="InterPro" id="IPR029044">
    <property type="entry name" value="Nucleotide-diphossugar_trans"/>
</dbReference>
<proteinExistence type="inferred from homology"/>
<comment type="catalytic activity">
    <reaction evidence="3">
        <text>2-C-methyl-D-erythritol 4-phosphate + CTP + H(+) = 4-CDP-2-C-methyl-D-erythritol + diphosphate</text>
        <dbReference type="Rhea" id="RHEA:13429"/>
        <dbReference type="ChEBI" id="CHEBI:15378"/>
        <dbReference type="ChEBI" id="CHEBI:33019"/>
        <dbReference type="ChEBI" id="CHEBI:37563"/>
        <dbReference type="ChEBI" id="CHEBI:57823"/>
        <dbReference type="ChEBI" id="CHEBI:58262"/>
        <dbReference type="EC" id="2.7.7.60"/>
    </reaction>
</comment>
<comment type="function">
    <text evidence="3">Catalyzes the formation of 4-diphosphocytidyl-2-C-methyl-D-erythritol from CTP and 2-C-methyl-D-erythritol 4-phosphate (MEP).</text>
</comment>
<dbReference type="PANTHER" id="PTHR32125">
    <property type="entry name" value="2-C-METHYL-D-ERYTHRITOL 4-PHOSPHATE CYTIDYLYLTRANSFERASE, CHLOROPLASTIC"/>
    <property type="match status" value="1"/>
</dbReference>
<sequence>MTTVNYWAIVPAAGSGQRFGGEVAKQFQPLGDHLIAQHSLSRLLNIPCIARIIVPSDMASPYWLQIPAASDPRVELVAGGSERVHSVLQGLLAIGDRAESSDWVLVHDMARPCITSGDINKLISELAGHAVGGILATSVTDTLKTIGADNHIQATPDRNLYRAAQTPQMFRYGLLVKALEIMLSDGQTPTDEASAIEYLGEQAKVVEGRRDNIKITHREDLIIAAAIMNQQETEQCV</sequence>
<comment type="pathway">
    <text evidence="3">Isoprenoid biosynthesis; isopentenyl diphosphate biosynthesis via DXP pathway; isopentenyl diphosphate from 1-deoxy-D-xylulose 5-phosphate: step 2/6.</text>
</comment>
<dbReference type="OrthoDB" id="9806837at2"/>
<evidence type="ECO:0000256" key="3">
    <source>
        <dbReference type="HAMAP-Rule" id="MF_00108"/>
    </source>
</evidence>
<dbReference type="UniPathway" id="UPA00056">
    <property type="reaction ID" value="UER00093"/>
</dbReference>
<evidence type="ECO:0000256" key="2">
    <source>
        <dbReference type="ARBA" id="ARBA00022695"/>
    </source>
</evidence>
<dbReference type="HAMAP" id="MF_00108">
    <property type="entry name" value="IspD"/>
    <property type="match status" value="1"/>
</dbReference>
<dbReference type="InterPro" id="IPR050088">
    <property type="entry name" value="IspD/TarI_cytidylyltransf_bact"/>
</dbReference>
<dbReference type="eggNOG" id="COG1211">
    <property type="taxonomic scope" value="Bacteria"/>
</dbReference>
<keyword evidence="1 3" id="KW-0808">Transferase</keyword>
<organism evidence="4 5">
    <name type="scientific">gamma proteobacterium HTCC2207</name>
    <dbReference type="NCBI Taxonomy" id="314287"/>
    <lineage>
        <taxon>Bacteria</taxon>
        <taxon>Pseudomonadati</taxon>
        <taxon>Pseudomonadota</taxon>
        <taxon>Gammaproteobacteria</taxon>
        <taxon>Cellvibrionales</taxon>
        <taxon>Porticoccaceae</taxon>
        <taxon>SAR92 clade</taxon>
    </lineage>
</organism>
<gene>
    <name evidence="3" type="primary">ispD</name>
    <name evidence="4" type="ORF">GB2207_10958</name>
</gene>
<keyword evidence="3" id="KW-0414">Isoprene biosynthesis</keyword>
<dbReference type="CDD" id="cd02516">
    <property type="entry name" value="CDP-ME_synthetase"/>
    <property type="match status" value="1"/>
</dbReference>
<keyword evidence="5" id="KW-1185">Reference proteome</keyword>
<keyword evidence="2 3" id="KW-0548">Nucleotidyltransferase</keyword>